<gene>
    <name evidence="1" type="ORF">LCGC14_2648300</name>
</gene>
<name>A0A0F9CMP1_9ZZZZ</name>
<evidence type="ECO:0008006" key="2">
    <source>
        <dbReference type="Google" id="ProtNLM"/>
    </source>
</evidence>
<dbReference type="AlphaFoldDB" id="A0A0F9CMP1"/>
<dbReference type="EMBL" id="LAZR01045852">
    <property type="protein sequence ID" value="KKK97886.1"/>
    <property type="molecule type" value="Genomic_DNA"/>
</dbReference>
<sequence length="72" mass="8678">MNEYRVVSNGLDYRVQWSGKTWVLRRLKWYWLRHWTYTGDYIAGFSNEQEAKAAIQIHIKNTKAEKQGYIPI</sequence>
<protein>
    <recommendedName>
        <fullName evidence="2">WGR domain-containing protein</fullName>
    </recommendedName>
</protein>
<reference evidence="1" key="1">
    <citation type="journal article" date="2015" name="Nature">
        <title>Complex archaea that bridge the gap between prokaryotes and eukaryotes.</title>
        <authorList>
            <person name="Spang A."/>
            <person name="Saw J.H."/>
            <person name="Jorgensen S.L."/>
            <person name="Zaremba-Niedzwiedzka K."/>
            <person name="Martijn J."/>
            <person name="Lind A.E."/>
            <person name="van Eijk R."/>
            <person name="Schleper C."/>
            <person name="Guy L."/>
            <person name="Ettema T.J."/>
        </authorList>
    </citation>
    <scope>NUCLEOTIDE SEQUENCE</scope>
</reference>
<proteinExistence type="predicted"/>
<comment type="caution">
    <text evidence="1">The sequence shown here is derived from an EMBL/GenBank/DDBJ whole genome shotgun (WGS) entry which is preliminary data.</text>
</comment>
<evidence type="ECO:0000313" key="1">
    <source>
        <dbReference type="EMBL" id="KKK97886.1"/>
    </source>
</evidence>
<organism evidence="1">
    <name type="scientific">marine sediment metagenome</name>
    <dbReference type="NCBI Taxonomy" id="412755"/>
    <lineage>
        <taxon>unclassified sequences</taxon>
        <taxon>metagenomes</taxon>
        <taxon>ecological metagenomes</taxon>
    </lineage>
</organism>
<accession>A0A0F9CMP1</accession>